<sequence>MQKIVDNVQMTYLPKDRLKIARKNAGYTTPSEAARTIPALNQNTLISHENGNRGISRQIAELYGQVFNVDPGWILYGESPQENPNLNISIPLVSWISAGELREQDGIMDFSDYPMTEAVNLPAGEWIALRVDSASMNKISPPDSIIFVNMRDKKLVPNACYVIADESGQATYKRYRPNDDPPFQPASYDKTIKAPKLEGAISIIGRVRCTILDM</sequence>
<dbReference type="CDD" id="cd00093">
    <property type="entry name" value="HTH_XRE"/>
    <property type="match status" value="1"/>
</dbReference>
<dbReference type="EMBL" id="JACIFE010000021">
    <property type="protein sequence ID" value="MBB4077100.1"/>
    <property type="molecule type" value="Genomic_DNA"/>
</dbReference>
<organism evidence="2 3">
    <name type="scientific">Bartonella fuyuanensis</name>
    <dbReference type="NCBI Taxonomy" id="1460968"/>
    <lineage>
        <taxon>Bacteria</taxon>
        <taxon>Pseudomonadati</taxon>
        <taxon>Pseudomonadota</taxon>
        <taxon>Alphaproteobacteria</taxon>
        <taxon>Hyphomicrobiales</taxon>
        <taxon>Bartonellaceae</taxon>
        <taxon>Bartonella</taxon>
    </lineage>
</organism>
<evidence type="ECO:0000259" key="1">
    <source>
        <dbReference type="Pfam" id="PF00717"/>
    </source>
</evidence>
<dbReference type="Proteomes" id="UP000585970">
    <property type="component" value="Unassembled WGS sequence"/>
</dbReference>
<accession>A0A840DVZ8</accession>
<feature type="domain" description="Peptidase S24/S26A/S26B/S26C" evidence="1">
    <location>
        <begin position="91"/>
        <end position="207"/>
    </location>
</feature>
<keyword evidence="3" id="KW-1185">Reference proteome</keyword>
<protein>
    <submittedName>
        <fullName evidence="2">SOS-response transcriptional repressor LexA</fullName>
    </submittedName>
</protein>
<dbReference type="InterPro" id="IPR001387">
    <property type="entry name" value="Cro/C1-type_HTH"/>
</dbReference>
<dbReference type="InterPro" id="IPR036286">
    <property type="entry name" value="LexA/Signal_pep-like_sf"/>
</dbReference>
<dbReference type="CDD" id="cd06462">
    <property type="entry name" value="Peptidase_S24_S26"/>
    <property type="match status" value="1"/>
</dbReference>
<proteinExistence type="predicted"/>
<evidence type="ECO:0000313" key="2">
    <source>
        <dbReference type="EMBL" id="MBB4077100.1"/>
    </source>
</evidence>
<gene>
    <name evidence="2" type="ORF">GGR08_001417</name>
</gene>
<dbReference type="SUPFAM" id="SSF51306">
    <property type="entry name" value="LexA/Signal peptidase"/>
    <property type="match status" value="1"/>
</dbReference>
<dbReference type="Gene3D" id="1.10.260.40">
    <property type="entry name" value="lambda repressor-like DNA-binding domains"/>
    <property type="match status" value="1"/>
</dbReference>
<reference evidence="2 3" key="1">
    <citation type="submission" date="2020-08" db="EMBL/GenBank/DDBJ databases">
        <title>Genomic Encyclopedia of Type Strains, Phase IV (KMG-IV): sequencing the most valuable type-strain genomes for metagenomic binning, comparative biology and taxonomic classification.</title>
        <authorList>
            <person name="Goeker M."/>
        </authorList>
    </citation>
    <scope>NUCLEOTIDE SEQUENCE [LARGE SCALE GENOMIC DNA]</scope>
    <source>
        <strain evidence="2 3">DSM 100694</strain>
    </source>
</reference>
<name>A0A840DVZ8_9HYPH</name>
<dbReference type="SUPFAM" id="SSF47413">
    <property type="entry name" value="lambda repressor-like DNA-binding domains"/>
    <property type="match status" value="1"/>
</dbReference>
<comment type="caution">
    <text evidence="2">The sequence shown here is derived from an EMBL/GenBank/DDBJ whole genome shotgun (WGS) entry which is preliminary data.</text>
</comment>
<dbReference type="Pfam" id="PF00717">
    <property type="entry name" value="Peptidase_S24"/>
    <property type="match status" value="1"/>
</dbReference>
<dbReference type="GO" id="GO:0003677">
    <property type="term" value="F:DNA binding"/>
    <property type="evidence" value="ECO:0007669"/>
    <property type="project" value="InterPro"/>
</dbReference>
<dbReference type="AlphaFoldDB" id="A0A840DVZ8"/>
<dbReference type="Gene3D" id="2.10.109.10">
    <property type="entry name" value="Umud Fragment, subunit A"/>
    <property type="match status" value="1"/>
</dbReference>
<dbReference type="InterPro" id="IPR015927">
    <property type="entry name" value="Peptidase_S24_S26A/B/C"/>
</dbReference>
<dbReference type="InterPro" id="IPR010982">
    <property type="entry name" value="Lambda_DNA-bd_dom_sf"/>
</dbReference>
<evidence type="ECO:0000313" key="3">
    <source>
        <dbReference type="Proteomes" id="UP000585970"/>
    </source>
</evidence>